<reference evidence="3 4" key="1">
    <citation type="submission" date="2020-07" db="EMBL/GenBank/DDBJ databases">
        <authorList>
            <person name="Feng X."/>
        </authorList>
    </citation>
    <scope>NUCLEOTIDE SEQUENCE [LARGE SCALE GENOMIC DNA]</scope>
    <source>
        <strain evidence="3 4">JCM14086</strain>
    </source>
</reference>
<feature type="transmembrane region" description="Helical" evidence="1">
    <location>
        <begin position="16"/>
        <end position="35"/>
    </location>
</feature>
<dbReference type="PANTHER" id="PTHR14969:SF13">
    <property type="entry name" value="AT30094P"/>
    <property type="match status" value="1"/>
</dbReference>
<feature type="transmembrane region" description="Helical" evidence="1">
    <location>
        <begin position="149"/>
        <end position="171"/>
    </location>
</feature>
<feature type="transmembrane region" description="Helical" evidence="1">
    <location>
        <begin position="79"/>
        <end position="101"/>
    </location>
</feature>
<feature type="domain" description="Phosphatidic acid phosphatase type 2/haloperoxidase" evidence="2">
    <location>
        <begin position="107"/>
        <end position="221"/>
    </location>
</feature>
<evidence type="ECO:0000313" key="3">
    <source>
        <dbReference type="EMBL" id="MBC2601963.1"/>
    </source>
</evidence>
<evidence type="ECO:0000259" key="2">
    <source>
        <dbReference type="SMART" id="SM00014"/>
    </source>
</evidence>
<feature type="transmembrane region" description="Helical" evidence="1">
    <location>
        <begin position="206"/>
        <end position="224"/>
    </location>
</feature>
<dbReference type="AlphaFoldDB" id="A0A7X1AZU1"/>
<dbReference type="PANTHER" id="PTHR14969">
    <property type="entry name" value="SPHINGOSINE-1-PHOSPHATE PHOSPHOHYDROLASE"/>
    <property type="match status" value="1"/>
</dbReference>
<dbReference type="EMBL" id="JACHVA010000080">
    <property type="protein sequence ID" value="MBC2601963.1"/>
    <property type="molecule type" value="Genomic_DNA"/>
</dbReference>
<dbReference type="SUPFAM" id="SSF48317">
    <property type="entry name" value="Acid phosphatase/Vanadium-dependent haloperoxidase"/>
    <property type="match status" value="1"/>
</dbReference>
<dbReference type="RefSeq" id="WP_185692662.1">
    <property type="nucleotide sequence ID" value="NZ_JACHVA010000080.1"/>
</dbReference>
<feature type="transmembrane region" description="Helical" evidence="1">
    <location>
        <begin position="108"/>
        <end position="129"/>
    </location>
</feature>
<feature type="transmembrane region" description="Helical" evidence="1">
    <location>
        <begin position="178"/>
        <end position="200"/>
    </location>
</feature>
<gene>
    <name evidence="3" type="ORF">H5P30_09235</name>
</gene>
<keyword evidence="1" id="KW-0812">Transmembrane</keyword>
<proteinExistence type="predicted"/>
<dbReference type="InterPro" id="IPR036938">
    <property type="entry name" value="PAP2/HPO_sf"/>
</dbReference>
<dbReference type="Pfam" id="PF01569">
    <property type="entry name" value="PAP2"/>
    <property type="match status" value="1"/>
</dbReference>
<dbReference type="Gene3D" id="1.20.144.10">
    <property type="entry name" value="Phosphatidic acid phosphatase type 2/haloperoxidase"/>
    <property type="match status" value="1"/>
</dbReference>
<keyword evidence="4" id="KW-1185">Reference proteome</keyword>
<accession>A0A7X1AZU1</accession>
<dbReference type="Proteomes" id="UP000525652">
    <property type="component" value="Unassembled WGS sequence"/>
</dbReference>
<dbReference type="CDD" id="cd03392">
    <property type="entry name" value="PAP2_like_2"/>
    <property type="match status" value="1"/>
</dbReference>
<dbReference type="InterPro" id="IPR000326">
    <property type="entry name" value="PAP2/HPO"/>
</dbReference>
<comment type="caution">
    <text evidence="3">The sequence shown here is derived from an EMBL/GenBank/DDBJ whole genome shotgun (WGS) entry which is preliminary data.</text>
</comment>
<sequence length="245" mass="26761">MTADSQSSDRTARRSWTYGFFVWAILLCAGIWGFTEIAEYAMGGDSHAIDRKILLSMRSSADASDPAGPEWLEELGRDFTALGGTGVLTLVTFAVTGYLVLIGKKRVAGFLILSVVLGLVMSSLLKGGFDRPRPDLVPHGSHTYTSSFPSGHSMMAAVCYLTLASLLCAVHTERRIKMYLLSIAFLLTILIGVSRVYLGVHWPTDVVAGWLAGALWAFTAWRIARWFQSRRQLEPPSSSDGPPSE</sequence>
<protein>
    <submittedName>
        <fullName evidence="3">Phosphatase PAP2 family protein</fullName>
    </submittedName>
</protein>
<organism evidence="3 4">
    <name type="scientific">Puniceicoccus vermicola</name>
    <dbReference type="NCBI Taxonomy" id="388746"/>
    <lineage>
        <taxon>Bacteria</taxon>
        <taxon>Pseudomonadati</taxon>
        <taxon>Verrucomicrobiota</taxon>
        <taxon>Opitutia</taxon>
        <taxon>Puniceicoccales</taxon>
        <taxon>Puniceicoccaceae</taxon>
        <taxon>Puniceicoccus</taxon>
    </lineage>
</organism>
<name>A0A7X1AZU1_9BACT</name>
<evidence type="ECO:0000256" key="1">
    <source>
        <dbReference type="SAM" id="Phobius"/>
    </source>
</evidence>
<keyword evidence="1" id="KW-0472">Membrane</keyword>
<dbReference type="SMART" id="SM00014">
    <property type="entry name" value="acidPPc"/>
    <property type="match status" value="1"/>
</dbReference>
<keyword evidence="1" id="KW-1133">Transmembrane helix</keyword>
<evidence type="ECO:0000313" key="4">
    <source>
        <dbReference type="Proteomes" id="UP000525652"/>
    </source>
</evidence>